<evidence type="ECO:0000256" key="5">
    <source>
        <dbReference type="ARBA" id="ARBA00023136"/>
    </source>
</evidence>
<proteinExistence type="inferred from homology"/>
<feature type="compositionally biased region" description="Polar residues" evidence="6">
    <location>
        <begin position="1189"/>
        <end position="1207"/>
    </location>
</feature>
<feature type="region of interest" description="Disordered" evidence="6">
    <location>
        <begin position="1332"/>
        <end position="1367"/>
    </location>
</feature>
<comment type="subcellular location">
    <subcellularLocation>
        <location evidence="1">Membrane</location>
        <topology evidence="1">Multi-pass membrane protein</topology>
    </subcellularLocation>
</comment>
<keyword evidence="10" id="KW-1185">Reference proteome</keyword>
<feature type="region of interest" description="Disordered" evidence="6">
    <location>
        <begin position="1"/>
        <end position="29"/>
    </location>
</feature>
<keyword evidence="3 7" id="KW-0812">Transmembrane</keyword>
<feature type="transmembrane region" description="Helical" evidence="7">
    <location>
        <begin position="1014"/>
        <end position="1037"/>
    </location>
</feature>
<reference evidence="10" key="1">
    <citation type="submission" date="2013-03" db="EMBL/GenBank/DDBJ databases">
        <title>The Genome Sequence of Anopheles epiroticus epiroticus2.</title>
        <authorList>
            <consortium name="The Broad Institute Genomics Platform"/>
            <person name="Neafsey D.E."/>
            <person name="Howell P."/>
            <person name="Walker B."/>
            <person name="Young S.K."/>
            <person name="Zeng Q."/>
            <person name="Gargeya S."/>
            <person name="Fitzgerald M."/>
            <person name="Haas B."/>
            <person name="Abouelleil A."/>
            <person name="Allen A.W."/>
            <person name="Alvarado L."/>
            <person name="Arachchi H.M."/>
            <person name="Berlin A.M."/>
            <person name="Chapman S.B."/>
            <person name="Gainer-Dewar J."/>
            <person name="Goldberg J."/>
            <person name="Griggs A."/>
            <person name="Gujja S."/>
            <person name="Hansen M."/>
            <person name="Howarth C."/>
            <person name="Imamovic A."/>
            <person name="Ireland A."/>
            <person name="Larimer J."/>
            <person name="McCowan C."/>
            <person name="Murphy C."/>
            <person name="Pearson M."/>
            <person name="Poon T.W."/>
            <person name="Priest M."/>
            <person name="Roberts A."/>
            <person name="Saif S."/>
            <person name="Shea T."/>
            <person name="Sisk P."/>
            <person name="Sykes S."/>
            <person name="Wortman J."/>
            <person name="Nusbaum C."/>
            <person name="Birren B."/>
        </authorList>
    </citation>
    <scope>NUCLEOTIDE SEQUENCE [LARGE SCALE GENOMIC DNA]</scope>
    <source>
        <strain evidence="10">Epiroticus2</strain>
    </source>
</reference>
<reference evidence="9" key="2">
    <citation type="submission" date="2020-05" db="UniProtKB">
        <authorList>
            <consortium name="EnsemblMetazoa"/>
        </authorList>
    </citation>
    <scope>IDENTIFICATION</scope>
    <source>
        <strain evidence="9">Epiroticus2</strain>
    </source>
</reference>
<feature type="transmembrane region" description="Helical" evidence="7">
    <location>
        <begin position="221"/>
        <end position="239"/>
    </location>
</feature>
<dbReference type="Pfam" id="PF07810">
    <property type="entry name" value="TMC"/>
    <property type="match status" value="1"/>
</dbReference>
<feature type="compositionally biased region" description="Polar residues" evidence="6">
    <location>
        <begin position="839"/>
        <end position="855"/>
    </location>
</feature>
<feature type="compositionally biased region" description="Basic and acidic residues" evidence="6">
    <location>
        <begin position="97"/>
        <end position="107"/>
    </location>
</feature>
<feature type="domain" description="TMC" evidence="8">
    <location>
        <begin position="887"/>
        <end position="1009"/>
    </location>
</feature>
<dbReference type="InterPro" id="IPR012496">
    <property type="entry name" value="TMC_dom"/>
</dbReference>
<dbReference type="VEuPathDB" id="VectorBase:AEPI001482"/>
<feature type="compositionally biased region" description="Gly residues" evidence="6">
    <location>
        <begin position="10"/>
        <end position="20"/>
    </location>
</feature>
<dbReference type="STRING" id="199890.A0A182P3J7"/>
<dbReference type="InterPro" id="IPR038900">
    <property type="entry name" value="TMC"/>
</dbReference>
<feature type="transmembrane region" description="Helical" evidence="7">
    <location>
        <begin position="435"/>
        <end position="456"/>
    </location>
</feature>
<feature type="transmembrane region" description="Helical" evidence="7">
    <location>
        <begin position="1071"/>
        <end position="1093"/>
    </location>
</feature>
<feature type="region of interest" description="Disordered" evidence="6">
    <location>
        <begin position="41"/>
        <end position="107"/>
    </location>
</feature>
<dbReference type="EnsemblMetazoa" id="AEPI001482-RA">
    <property type="protein sequence ID" value="AEPI001482-PA"/>
    <property type="gene ID" value="AEPI001482"/>
</dbReference>
<dbReference type="GO" id="GO:0008381">
    <property type="term" value="F:mechanosensitive monoatomic ion channel activity"/>
    <property type="evidence" value="ECO:0007669"/>
    <property type="project" value="TreeGrafter"/>
</dbReference>
<organism evidence="9 10">
    <name type="scientific">Anopheles epiroticus</name>
    <dbReference type="NCBI Taxonomy" id="199890"/>
    <lineage>
        <taxon>Eukaryota</taxon>
        <taxon>Metazoa</taxon>
        <taxon>Ecdysozoa</taxon>
        <taxon>Arthropoda</taxon>
        <taxon>Hexapoda</taxon>
        <taxon>Insecta</taxon>
        <taxon>Pterygota</taxon>
        <taxon>Neoptera</taxon>
        <taxon>Endopterygota</taxon>
        <taxon>Diptera</taxon>
        <taxon>Nematocera</taxon>
        <taxon>Culicoidea</taxon>
        <taxon>Culicidae</taxon>
        <taxon>Anophelinae</taxon>
        <taxon>Anopheles</taxon>
    </lineage>
</organism>
<evidence type="ECO:0000256" key="7">
    <source>
        <dbReference type="SAM" id="Phobius"/>
    </source>
</evidence>
<name>A0A182P3J7_9DIPT</name>
<evidence type="ECO:0000256" key="1">
    <source>
        <dbReference type="ARBA" id="ARBA00004141"/>
    </source>
</evidence>
<dbReference type="PANTHER" id="PTHR23302:SF40">
    <property type="entry name" value="TRANSMEMBRANE CHANNEL-LIKE PROTEIN"/>
    <property type="match status" value="1"/>
</dbReference>
<dbReference type="GO" id="GO:0005886">
    <property type="term" value="C:plasma membrane"/>
    <property type="evidence" value="ECO:0007669"/>
    <property type="project" value="InterPro"/>
</dbReference>
<feature type="region of interest" description="Disordered" evidence="6">
    <location>
        <begin position="1185"/>
        <end position="1242"/>
    </location>
</feature>
<feature type="compositionally biased region" description="Basic residues" evidence="6">
    <location>
        <begin position="42"/>
        <end position="59"/>
    </location>
</feature>
<dbReference type="Proteomes" id="UP000075885">
    <property type="component" value="Unassembled WGS sequence"/>
</dbReference>
<evidence type="ECO:0000259" key="8">
    <source>
        <dbReference type="Pfam" id="PF07810"/>
    </source>
</evidence>
<feature type="transmembrane region" description="Helical" evidence="7">
    <location>
        <begin position="468"/>
        <end position="488"/>
    </location>
</feature>
<feature type="compositionally biased region" description="Acidic residues" evidence="6">
    <location>
        <begin position="1334"/>
        <end position="1344"/>
    </location>
</feature>
<sequence>MNSPDVAGGTFFGGDTGSGTRGVSDDDEDYSASINAIIQRKASVKKKRGGYKGAHHRRTSSPASQMMGLGSEPLADGRRRSSVYTTSSGETGITLPGDDHSTGRDEATGRQDKLFDTIRLHKEVLQTVKLQPISMKRKLRLVQQAKSYITKHEGALQEHFTSRTARSLLAQFNIFLTTKWQQLLRELANLATYLIPWESRIKEIESHFGSVVASYFTFLRWLFWVNIVISVLLVVFIMVPEEIYVDPEKAKCDIRKTMSKQELSLTRNFSTIWEFEGHLKYSPLFYGYYSTFSGAIAWGYNLPLAYFFTGLVVYIYSFVATLKKMAENSRMSKLSSKDDEYVFSWKLFTGWDYMIGHMETAQNRMASIILGFKEALLEEAEKKKDTRNWKIILLRILVNFLILGLLVISAYEVILVVKRSMDIKDSDSWWRRNEITVVMSLISFFFPMIFEALGIIEYYHPRKQLRIQLARIMVLNMLNLYSLIFALFDKIAHMTGELRRMKPTNFTSSAASCFLPEAGARWNVSEQIQSERSFLLEMLADFNHSGVGPATVLANGSSCFRVPLNCTEASSTTTLLTALLLTSLSPTTMPEQFSPSTLPTTRDFTVTSFNPTTLGDYRSPYDAYDYDEEDYLEYRARLLPNDKLEGVPINKREAVYDFQRHNDNDSQTENDNTFMNNVTTAPSTPEPTVSTEDFQTMTYTELYSYITGRFDDFLAKYDYSGDYFGSEQTDSDEEEEEYRINQFITSEEISAFQTPSTIEPSSDEQTTITTTSSSVDFTTRMELSSERQFRTQHEQILTTTYQDSSYSSSDASTILHGVDEGIIGTYTTIESIDEKEPSQAESTSEGDFQSTSESPSTCHRWVCISGNLHTFDGQESKYRNADIRSLCWETMFGQELAKLTVMDLLVTILSTLILDFLRALFVRYMNNCWCWDLEKKFPKVRIVHQTYGDFKIAENILHLVNNQGMVWMGMFFSPGLAVLNIAKLVIILYLRSWTVLTCNVPHEVVFRASRSNNFYFALLLTMLFLCVLPVSYAIVFLEPSWHCGPFSNSNRIYHLLTNATEQIIPEMITKYIVSPAAIIPLLVLLILIIYYLISLTGSLREANQDLKLQLRKERTEERRKMFKIASSTQQQTTGTAMTGINGLSSSWHRVLDSTQLRLQSTTDNATDSENSATKHKELLQRMMKKTLQKKSSSTAEQETNGTGQQGLTAECPLPISPPVIGTLNEKTRPSVQVKPKPKEPSDAEVFRFDQSAVENVHRQTGETETANGNECESGRKKFERIRPSTAERFRMAAQAERRRTQGKLASVDKMADKTADWIEKIPVITISKTSSDECIIDSDTEDPYDPPGGTRPIELNDRATLKPKPSS</sequence>
<accession>A0A182P3J7</accession>
<comment type="similarity">
    <text evidence="2">Belongs to the TMC family.</text>
</comment>
<protein>
    <recommendedName>
        <fullName evidence="8">TMC domain-containing protein</fullName>
    </recommendedName>
</protein>
<dbReference type="PANTHER" id="PTHR23302">
    <property type="entry name" value="TRANSMEMBRANE CHANNEL-RELATED"/>
    <property type="match status" value="1"/>
</dbReference>
<evidence type="ECO:0000256" key="6">
    <source>
        <dbReference type="SAM" id="MobiDB-lite"/>
    </source>
</evidence>
<feature type="transmembrane region" description="Helical" evidence="7">
    <location>
        <begin position="966"/>
        <end position="990"/>
    </location>
</feature>
<evidence type="ECO:0000256" key="4">
    <source>
        <dbReference type="ARBA" id="ARBA00022989"/>
    </source>
</evidence>
<feature type="transmembrane region" description="Helical" evidence="7">
    <location>
        <begin position="304"/>
        <end position="322"/>
    </location>
</feature>
<keyword evidence="4 7" id="KW-1133">Transmembrane helix</keyword>
<feature type="region of interest" description="Disordered" evidence="6">
    <location>
        <begin position="831"/>
        <end position="855"/>
    </location>
</feature>
<evidence type="ECO:0000256" key="2">
    <source>
        <dbReference type="ARBA" id="ARBA00006510"/>
    </source>
</evidence>
<evidence type="ECO:0000313" key="9">
    <source>
        <dbReference type="EnsemblMetazoa" id="AEPI001482-PA"/>
    </source>
</evidence>
<keyword evidence="5 7" id="KW-0472">Membrane</keyword>
<feature type="transmembrane region" description="Helical" evidence="7">
    <location>
        <begin position="392"/>
        <end position="415"/>
    </location>
</feature>
<feature type="compositionally biased region" description="Polar residues" evidence="6">
    <location>
        <begin position="82"/>
        <end position="91"/>
    </location>
</feature>
<evidence type="ECO:0000256" key="3">
    <source>
        <dbReference type="ARBA" id="ARBA00022692"/>
    </source>
</evidence>
<evidence type="ECO:0000313" key="10">
    <source>
        <dbReference type="Proteomes" id="UP000075885"/>
    </source>
</evidence>